<evidence type="ECO:0008006" key="3">
    <source>
        <dbReference type="Google" id="ProtNLM"/>
    </source>
</evidence>
<protein>
    <recommendedName>
        <fullName evidence="3">LysR substrate-binding domain-containing protein</fullName>
    </recommendedName>
</protein>
<gene>
    <name evidence="1" type="ORF">AYY17_04950</name>
</gene>
<evidence type="ECO:0000313" key="1">
    <source>
        <dbReference type="EMBL" id="OBU07357.1"/>
    </source>
</evidence>
<accession>A0A1B8HE53</accession>
<sequence length="67" mass="7777">MATNNIGIVYVPKIVADEYVNTGKLRPLLSSFNLKVPYYIIYKKEKNINKNIAPVRSFLIKHIRLKD</sequence>
<dbReference type="Gene3D" id="3.40.190.10">
    <property type="entry name" value="Periplasmic binding protein-like II"/>
    <property type="match status" value="2"/>
</dbReference>
<proteinExistence type="predicted"/>
<reference evidence="1 2" key="1">
    <citation type="submission" date="2016-06" db="EMBL/GenBank/DDBJ databases">
        <authorList>
            <person name="Kjaerup R.B."/>
            <person name="Dalgaard T.S."/>
            <person name="Juul-Madsen H.R."/>
        </authorList>
    </citation>
    <scope>NUCLEOTIDE SEQUENCE [LARGE SCALE GENOMIC DNA]</scope>
    <source>
        <strain evidence="1 2">GCSL-Mp3</strain>
    </source>
</reference>
<organism evidence="1 2">
    <name type="scientific">Morganella psychrotolerans</name>
    <dbReference type="NCBI Taxonomy" id="368603"/>
    <lineage>
        <taxon>Bacteria</taxon>
        <taxon>Pseudomonadati</taxon>
        <taxon>Pseudomonadota</taxon>
        <taxon>Gammaproteobacteria</taxon>
        <taxon>Enterobacterales</taxon>
        <taxon>Morganellaceae</taxon>
        <taxon>Morganella</taxon>
    </lineage>
</organism>
<dbReference type="SUPFAM" id="SSF53850">
    <property type="entry name" value="Periplasmic binding protein-like II"/>
    <property type="match status" value="1"/>
</dbReference>
<dbReference type="Proteomes" id="UP000092247">
    <property type="component" value="Unassembled WGS sequence"/>
</dbReference>
<name>A0A1B8HE53_9GAMM</name>
<evidence type="ECO:0000313" key="2">
    <source>
        <dbReference type="Proteomes" id="UP000092247"/>
    </source>
</evidence>
<comment type="caution">
    <text evidence="1">The sequence shown here is derived from an EMBL/GenBank/DDBJ whole genome shotgun (WGS) entry which is preliminary data.</text>
</comment>
<dbReference type="RefSeq" id="WP_067423388.1">
    <property type="nucleotide sequence ID" value="NZ_LZEX01000012.1"/>
</dbReference>
<dbReference type="EMBL" id="LZEX01000012">
    <property type="protein sequence ID" value="OBU07357.1"/>
    <property type="molecule type" value="Genomic_DNA"/>
</dbReference>
<dbReference type="STRING" id="368603.AYY16_07340"/>
<dbReference type="AlphaFoldDB" id="A0A1B8HE53"/>